<dbReference type="InterPro" id="IPR002299">
    <property type="entry name" value="Porin_Neis"/>
</dbReference>
<evidence type="ECO:0000256" key="7">
    <source>
        <dbReference type="ARBA" id="ARBA00023065"/>
    </source>
</evidence>
<sequence length="419" mass="44741">MKKTLLVSALAVSFAGVAHAESSVTLYGIVDAGISYTQTKTTGVSIVTGRDTDGNDIKAVGTKKTRNFGLKNGAKQQSRFGLKGIEELGNGTAAIFQLESGFDLETGSTGKSLFNRRAIIGLTGESWGTLTIGRQHNVADDILAPIDPFGTDWGQAGANSTFGGSISAVQTPTIKYLSPNFEGFKFGLAVSGSDNKTKETVNGVTTNRKKQEGGVSVGLGYDNGPLALAATFDYSRSKGTNLLNDDGAKIDNYDSKAKAWAVGAAYDFDVVKLHLGYGQQRDGFVADVNNYDTTSKERDVNKYGLFDATQQVAHIIYGGADISNKGLRAQSWFGGFTVPVADNGKALFSYQGGRIKHNANKFGGARVNTHIYSLGYQHDLSKRTNVYVLGSYGEAKSSGYERKVKSRTTQAIVGLQHHF</sequence>
<feature type="domain" description="Porin" evidence="12">
    <location>
        <begin position="9"/>
        <end position="393"/>
    </location>
</feature>
<evidence type="ECO:0000256" key="10">
    <source>
        <dbReference type="ARBA" id="ARBA00023237"/>
    </source>
</evidence>
<dbReference type="AlphaFoldDB" id="A0A6L9Y6P5"/>
<keyword evidence="14" id="KW-1185">Reference proteome</keyword>
<dbReference type="Proteomes" id="UP000477651">
    <property type="component" value="Unassembled WGS sequence"/>
</dbReference>
<dbReference type="Pfam" id="PF13609">
    <property type="entry name" value="Porin_4"/>
    <property type="match status" value="1"/>
</dbReference>
<evidence type="ECO:0000256" key="5">
    <source>
        <dbReference type="ARBA" id="ARBA00022692"/>
    </source>
</evidence>
<dbReference type="InterPro" id="IPR023614">
    <property type="entry name" value="Porin_dom_sf"/>
</dbReference>
<dbReference type="InterPro" id="IPR001702">
    <property type="entry name" value="Porin_Gram-ve"/>
</dbReference>
<evidence type="ECO:0000256" key="4">
    <source>
        <dbReference type="ARBA" id="ARBA00022452"/>
    </source>
</evidence>
<dbReference type="Gene3D" id="2.40.160.10">
    <property type="entry name" value="Porin"/>
    <property type="match status" value="1"/>
</dbReference>
<dbReference type="EMBL" id="JAAGYR010000013">
    <property type="protein sequence ID" value="NEN76132.1"/>
    <property type="molecule type" value="Genomic_DNA"/>
</dbReference>
<evidence type="ECO:0000256" key="6">
    <source>
        <dbReference type="ARBA" id="ARBA00022729"/>
    </source>
</evidence>
<dbReference type="GO" id="GO:0009279">
    <property type="term" value="C:cell outer membrane"/>
    <property type="evidence" value="ECO:0007669"/>
    <property type="project" value="UniProtKB-SubCell"/>
</dbReference>
<feature type="chain" id="PRO_5026947753" evidence="11">
    <location>
        <begin position="21"/>
        <end position="419"/>
    </location>
</feature>
<evidence type="ECO:0000256" key="1">
    <source>
        <dbReference type="ARBA" id="ARBA00004571"/>
    </source>
</evidence>
<evidence type="ECO:0000256" key="11">
    <source>
        <dbReference type="SAM" id="SignalP"/>
    </source>
</evidence>
<dbReference type="PANTHER" id="PTHR34501">
    <property type="entry name" value="PROTEIN YDDL-RELATED"/>
    <property type="match status" value="1"/>
</dbReference>
<evidence type="ECO:0000256" key="3">
    <source>
        <dbReference type="ARBA" id="ARBA00022448"/>
    </source>
</evidence>
<feature type="signal peptide" evidence="11">
    <location>
        <begin position="1"/>
        <end position="20"/>
    </location>
</feature>
<dbReference type="PANTHER" id="PTHR34501:SF9">
    <property type="entry name" value="MAJOR OUTER MEMBRANE PROTEIN P.IA"/>
    <property type="match status" value="1"/>
</dbReference>
<comment type="caution">
    <text evidence="13">The sequence shown here is derived from an EMBL/GenBank/DDBJ whole genome shotgun (WGS) entry which is preliminary data.</text>
</comment>
<evidence type="ECO:0000259" key="12">
    <source>
        <dbReference type="Pfam" id="PF13609"/>
    </source>
</evidence>
<name>A0A6L9Y6P5_9BURK</name>
<dbReference type="GO" id="GO:0046930">
    <property type="term" value="C:pore complex"/>
    <property type="evidence" value="ECO:0007669"/>
    <property type="project" value="UniProtKB-KW"/>
</dbReference>
<dbReference type="GO" id="GO:0015288">
    <property type="term" value="F:porin activity"/>
    <property type="evidence" value="ECO:0007669"/>
    <property type="project" value="UniProtKB-KW"/>
</dbReference>
<dbReference type="RefSeq" id="WP_163764628.1">
    <property type="nucleotide sequence ID" value="NZ_JAAGYR010000013.1"/>
</dbReference>
<organism evidence="13 14">
    <name type="scientific">Pelistega ratti</name>
    <dbReference type="NCBI Taxonomy" id="2652177"/>
    <lineage>
        <taxon>Bacteria</taxon>
        <taxon>Pseudomonadati</taxon>
        <taxon>Pseudomonadota</taxon>
        <taxon>Betaproteobacteria</taxon>
        <taxon>Burkholderiales</taxon>
        <taxon>Alcaligenaceae</taxon>
        <taxon>Pelistega</taxon>
    </lineage>
</organism>
<accession>A0A6L9Y6P5</accession>
<comment type="subcellular location">
    <subcellularLocation>
        <location evidence="1">Cell outer membrane</location>
        <topology evidence="1">Multi-pass membrane protein</topology>
    </subcellularLocation>
</comment>
<keyword evidence="4" id="KW-1134">Transmembrane beta strand</keyword>
<keyword evidence="10" id="KW-0998">Cell outer membrane</keyword>
<evidence type="ECO:0000313" key="14">
    <source>
        <dbReference type="Proteomes" id="UP000477651"/>
    </source>
</evidence>
<dbReference type="InterPro" id="IPR033900">
    <property type="entry name" value="Gram_neg_porin_domain"/>
</dbReference>
<protein>
    <submittedName>
        <fullName evidence="13">Porin</fullName>
    </submittedName>
</protein>
<keyword evidence="5" id="KW-0812">Transmembrane</keyword>
<keyword evidence="8" id="KW-0626">Porin</keyword>
<dbReference type="InterPro" id="IPR050298">
    <property type="entry name" value="Gram-neg_bact_OMP"/>
</dbReference>
<evidence type="ECO:0000256" key="8">
    <source>
        <dbReference type="ARBA" id="ARBA00023114"/>
    </source>
</evidence>
<keyword evidence="9" id="KW-0472">Membrane</keyword>
<keyword evidence="3" id="KW-0813">Transport</keyword>
<proteinExistence type="predicted"/>
<reference evidence="13 14" key="1">
    <citation type="submission" date="2020-02" db="EMBL/GenBank/DDBJ databases">
        <title>Pelistega sp. NLN82 were isolated from wild rodents of the Hainan Island.</title>
        <authorList>
            <person name="Niu N."/>
            <person name="Zhou J."/>
        </authorList>
    </citation>
    <scope>NUCLEOTIDE SEQUENCE [LARGE SCALE GENOMIC DNA]</scope>
    <source>
        <strain evidence="13 14">NLN82</strain>
    </source>
</reference>
<dbReference type="GO" id="GO:0034220">
    <property type="term" value="P:monoatomic ion transmembrane transport"/>
    <property type="evidence" value="ECO:0007669"/>
    <property type="project" value="InterPro"/>
</dbReference>
<evidence type="ECO:0000256" key="9">
    <source>
        <dbReference type="ARBA" id="ARBA00023136"/>
    </source>
</evidence>
<comment type="subunit">
    <text evidence="2">Homotrimer.</text>
</comment>
<gene>
    <name evidence="13" type="ORF">F9B74_07335</name>
</gene>
<keyword evidence="7" id="KW-0406">Ion transport</keyword>
<dbReference type="CDD" id="cd00342">
    <property type="entry name" value="gram_neg_porins"/>
    <property type="match status" value="1"/>
</dbReference>
<dbReference type="PRINTS" id="PR00184">
    <property type="entry name" value="NEISSPPORIN"/>
</dbReference>
<dbReference type="PRINTS" id="PR00182">
    <property type="entry name" value="ECOLNEIPORIN"/>
</dbReference>
<dbReference type="SUPFAM" id="SSF56935">
    <property type="entry name" value="Porins"/>
    <property type="match status" value="1"/>
</dbReference>
<evidence type="ECO:0000256" key="2">
    <source>
        <dbReference type="ARBA" id="ARBA00011233"/>
    </source>
</evidence>
<keyword evidence="6 11" id="KW-0732">Signal</keyword>
<evidence type="ECO:0000313" key="13">
    <source>
        <dbReference type="EMBL" id="NEN76132.1"/>
    </source>
</evidence>